<dbReference type="InterPro" id="IPR039779">
    <property type="entry name" value="RFX-like"/>
</dbReference>
<evidence type="ECO:0000313" key="4">
    <source>
        <dbReference type="EMBL" id="KIM53792.1"/>
    </source>
</evidence>
<dbReference type="FunCoup" id="A0A0C2ZME2">
    <property type="interactions" value="382"/>
</dbReference>
<dbReference type="InterPro" id="IPR003150">
    <property type="entry name" value="DNA-bd_RFX"/>
</dbReference>
<dbReference type="InterPro" id="IPR057321">
    <property type="entry name" value="RFX1-4/6/8-like_BCD"/>
</dbReference>
<dbReference type="PANTHER" id="PTHR12619">
    <property type="entry name" value="RFX TRANSCRIPTION FACTOR FAMILY"/>
    <property type="match status" value="1"/>
</dbReference>
<feature type="compositionally biased region" description="Polar residues" evidence="2">
    <location>
        <begin position="327"/>
        <end position="337"/>
    </location>
</feature>
<keyword evidence="5" id="KW-1185">Reference proteome</keyword>
<feature type="domain" description="RFX-type winged-helix" evidence="3">
    <location>
        <begin position="199"/>
        <end position="274"/>
    </location>
</feature>
<dbReference type="GO" id="GO:0000978">
    <property type="term" value="F:RNA polymerase II cis-regulatory region sequence-specific DNA binding"/>
    <property type="evidence" value="ECO:0007669"/>
    <property type="project" value="TreeGrafter"/>
</dbReference>
<gene>
    <name evidence="4" type="ORF">SCLCIDRAFT_138144</name>
</gene>
<feature type="region of interest" description="Disordered" evidence="2">
    <location>
        <begin position="378"/>
        <end position="397"/>
    </location>
</feature>
<dbReference type="AlphaFoldDB" id="A0A0C2ZME2"/>
<dbReference type="PROSITE" id="PS51526">
    <property type="entry name" value="RFX_DBD"/>
    <property type="match status" value="1"/>
</dbReference>
<feature type="compositionally biased region" description="Acidic residues" evidence="2">
    <location>
        <begin position="316"/>
        <end position="326"/>
    </location>
</feature>
<feature type="compositionally biased region" description="Basic and acidic residues" evidence="2">
    <location>
        <begin position="846"/>
        <end position="860"/>
    </location>
</feature>
<keyword evidence="1" id="KW-0238">DNA-binding</keyword>
<feature type="region of interest" description="Disordered" evidence="2">
    <location>
        <begin position="101"/>
        <end position="131"/>
    </location>
</feature>
<evidence type="ECO:0000256" key="1">
    <source>
        <dbReference type="ARBA" id="ARBA00023125"/>
    </source>
</evidence>
<sequence length="860" mass="94339">MTAVSIPFDYLPLNHPPSRSSSFSSSAPSSRPHSSQGLGPRLPSGMSTPAEDPYRLAYLPADPVRHSSAAYTLSHTDLVSGQSSPNSHPANPTLKAHIRQSHLRARAAASPYPRDTESVHSSSSETDDISMFLGGSSDYQTAMYGHAQPMSTNHQDAIHATGAFGRMSISPDHSLEKLAANVRVATTTSASDRAKQIFVQAWLTANYAPYPDGNVPRQGLYFSYRRVCDQYGIPHINTATLGKAIRLCFPNIKTRRLGVRGNSKYHYCGIRPATSTEAEFLQDYIRKSNNNAGQSSINAARAAQESTENVNKGEDRSDEEEDDDSEGSNASKRNSLVISGDLKGSLPYEELCDKTPTSGNILSQAQASARNNAYPSHAPIRRHASQPDTNIASQPTLSLGANGSFVQAKQYQSVRHMPHFPPIEEAVGTNSASPQSIAAREVWSWFQDHLDTVLDCVRAFRFDQFELHLRNFWSTLSGSHREIVHAPAIAGLIAKADAIVYDEILEFLRSQMLSPIPPSSMTSLRQFATKMEKILLMALEGYGNTFVEPKVELGARFGHLVLRFLDIYQVTQALNTVLTNHKQLAEMRRSWQKVDFESVRNQSALVCNCRHEDLVQLLEVEFVTMMDSLTKSNEPVREVMAWADKCTERLMEQRIGTSDDRGTLSSRSILIRWGYVTSQVMRDLTIRSDPAFGAFQILKLFLDDWIAVNVLRNVALSTTSVAASVEPVIQQFFSLSPMAGQESFNGMEARSQQHAINRTPTTSSMLAALQQDPFPTGALDTSAPGFGSDAYGGLNYMDATSVPPDDSITSVHQAGLSFSDYATANTFDVASFTPQDLSLAPGNAAEPEREAEPIKVETAS</sequence>
<reference evidence="4 5" key="1">
    <citation type="submission" date="2014-04" db="EMBL/GenBank/DDBJ databases">
        <authorList>
            <consortium name="DOE Joint Genome Institute"/>
            <person name="Kuo A."/>
            <person name="Kohler A."/>
            <person name="Nagy L.G."/>
            <person name="Floudas D."/>
            <person name="Copeland A."/>
            <person name="Barry K.W."/>
            <person name="Cichocki N."/>
            <person name="Veneault-Fourrey C."/>
            <person name="LaButti K."/>
            <person name="Lindquist E.A."/>
            <person name="Lipzen A."/>
            <person name="Lundell T."/>
            <person name="Morin E."/>
            <person name="Murat C."/>
            <person name="Sun H."/>
            <person name="Tunlid A."/>
            <person name="Henrissat B."/>
            <person name="Grigoriev I.V."/>
            <person name="Hibbett D.S."/>
            <person name="Martin F."/>
            <person name="Nordberg H.P."/>
            <person name="Cantor M.N."/>
            <person name="Hua S.X."/>
        </authorList>
    </citation>
    <scope>NUCLEOTIDE SEQUENCE [LARGE SCALE GENOMIC DNA]</scope>
    <source>
        <strain evidence="4 5">Foug A</strain>
    </source>
</reference>
<evidence type="ECO:0000259" key="3">
    <source>
        <dbReference type="PROSITE" id="PS51526"/>
    </source>
</evidence>
<dbReference type="Gene3D" id="1.10.10.10">
    <property type="entry name" value="Winged helix-like DNA-binding domain superfamily/Winged helix DNA-binding domain"/>
    <property type="match status" value="1"/>
</dbReference>
<dbReference type="OrthoDB" id="10056949at2759"/>
<reference evidence="5" key="2">
    <citation type="submission" date="2015-01" db="EMBL/GenBank/DDBJ databases">
        <title>Evolutionary Origins and Diversification of the Mycorrhizal Mutualists.</title>
        <authorList>
            <consortium name="DOE Joint Genome Institute"/>
            <consortium name="Mycorrhizal Genomics Consortium"/>
            <person name="Kohler A."/>
            <person name="Kuo A."/>
            <person name="Nagy L.G."/>
            <person name="Floudas D."/>
            <person name="Copeland A."/>
            <person name="Barry K.W."/>
            <person name="Cichocki N."/>
            <person name="Veneault-Fourrey C."/>
            <person name="LaButti K."/>
            <person name="Lindquist E.A."/>
            <person name="Lipzen A."/>
            <person name="Lundell T."/>
            <person name="Morin E."/>
            <person name="Murat C."/>
            <person name="Riley R."/>
            <person name="Ohm R."/>
            <person name="Sun H."/>
            <person name="Tunlid A."/>
            <person name="Henrissat B."/>
            <person name="Grigoriev I.V."/>
            <person name="Hibbett D.S."/>
            <person name="Martin F."/>
        </authorList>
    </citation>
    <scope>NUCLEOTIDE SEQUENCE [LARGE SCALE GENOMIC DNA]</scope>
    <source>
        <strain evidence="5">Foug A</strain>
    </source>
</reference>
<evidence type="ECO:0000313" key="5">
    <source>
        <dbReference type="Proteomes" id="UP000053989"/>
    </source>
</evidence>
<dbReference type="SUPFAM" id="SSF46785">
    <property type="entry name" value="Winged helix' DNA-binding domain"/>
    <property type="match status" value="1"/>
</dbReference>
<protein>
    <recommendedName>
        <fullName evidence="3">RFX-type winged-helix domain-containing protein</fullName>
    </recommendedName>
</protein>
<dbReference type="InterPro" id="IPR036388">
    <property type="entry name" value="WH-like_DNA-bd_sf"/>
</dbReference>
<dbReference type="STRING" id="1036808.A0A0C2ZME2"/>
<feature type="region of interest" description="Disordered" evidence="2">
    <location>
        <begin position="1"/>
        <end position="50"/>
    </location>
</feature>
<dbReference type="HOGENOM" id="CLU_019757_0_0_1"/>
<feature type="compositionally biased region" description="Polar residues" evidence="2">
    <location>
        <begin position="292"/>
        <end position="310"/>
    </location>
</feature>
<dbReference type="GO" id="GO:0000981">
    <property type="term" value="F:DNA-binding transcription factor activity, RNA polymerase II-specific"/>
    <property type="evidence" value="ECO:0007669"/>
    <property type="project" value="TreeGrafter"/>
</dbReference>
<dbReference type="Proteomes" id="UP000053989">
    <property type="component" value="Unassembled WGS sequence"/>
</dbReference>
<organism evidence="4 5">
    <name type="scientific">Scleroderma citrinum Foug A</name>
    <dbReference type="NCBI Taxonomy" id="1036808"/>
    <lineage>
        <taxon>Eukaryota</taxon>
        <taxon>Fungi</taxon>
        <taxon>Dikarya</taxon>
        <taxon>Basidiomycota</taxon>
        <taxon>Agaricomycotina</taxon>
        <taxon>Agaricomycetes</taxon>
        <taxon>Agaricomycetidae</taxon>
        <taxon>Boletales</taxon>
        <taxon>Sclerodermatineae</taxon>
        <taxon>Sclerodermataceae</taxon>
        <taxon>Scleroderma</taxon>
    </lineage>
</organism>
<dbReference type="Pfam" id="PF25340">
    <property type="entry name" value="BCD_RFX"/>
    <property type="match status" value="1"/>
</dbReference>
<dbReference type="InterPro" id="IPR036390">
    <property type="entry name" value="WH_DNA-bd_sf"/>
</dbReference>
<name>A0A0C2ZME2_9AGAM</name>
<dbReference type="PANTHER" id="PTHR12619:SF5">
    <property type="entry name" value="TRANSCRIPTION FACTOR RFX4"/>
    <property type="match status" value="1"/>
</dbReference>
<feature type="region of interest" description="Disordered" evidence="2">
    <location>
        <begin position="835"/>
        <end position="860"/>
    </location>
</feature>
<feature type="compositionally biased region" description="Polar residues" evidence="2">
    <location>
        <begin position="386"/>
        <end position="397"/>
    </location>
</feature>
<accession>A0A0C2ZME2</accession>
<proteinExistence type="predicted"/>
<dbReference type="EMBL" id="KN822170">
    <property type="protein sequence ID" value="KIM53792.1"/>
    <property type="molecule type" value="Genomic_DNA"/>
</dbReference>
<dbReference type="Pfam" id="PF02257">
    <property type="entry name" value="RFX_DNA_binding"/>
    <property type="match status" value="1"/>
</dbReference>
<feature type="region of interest" description="Disordered" evidence="2">
    <location>
        <begin position="292"/>
        <end position="338"/>
    </location>
</feature>
<feature type="compositionally biased region" description="Low complexity" evidence="2">
    <location>
        <begin position="16"/>
        <end position="35"/>
    </location>
</feature>
<evidence type="ECO:0000256" key="2">
    <source>
        <dbReference type="SAM" id="MobiDB-lite"/>
    </source>
</evidence>
<dbReference type="InParanoid" id="A0A0C2ZME2"/>